<keyword evidence="1" id="KW-0812">Transmembrane</keyword>
<dbReference type="OrthoDB" id="2939921at2"/>
<dbReference type="AlphaFoldDB" id="A0A3T1D7K0"/>
<keyword evidence="1" id="KW-0472">Membrane</keyword>
<sequence length="80" mass="9194">MFGKVVCILMLISAMLIYDIPRFSKASRRDRFMYGAILVPLLYLGFLFVTAKPWPNLDTLFNLLISPAKQIVQWLDPTNS</sequence>
<accession>A0A3T1D7K0</accession>
<feature type="transmembrane region" description="Helical" evidence="1">
    <location>
        <begin position="32"/>
        <end position="51"/>
    </location>
</feature>
<evidence type="ECO:0000313" key="3">
    <source>
        <dbReference type="Proteomes" id="UP000289856"/>
    </source>
</evidence>
<evidence type="ECO:0000313" key="2">
    <source>
        <dbReference type="EMBL" id="BBI34067.1"/>
    </source>
</evidence>
<dbReference type="RefSeq" id="WP_130610801.1">
    <property type="nucleotide sequence ID" value="NZ_AP019400.1"/>
</dbReference>
<proteinExistence type="predicted"/>
<reference evidence="2 3" key="1">
    <citation type="submission" date="2019-01" db="EMBL/GenBank/DDBJ databases">
        <title>Complete genome sequence of Cohnella hallensis HS21 isolated from Korean fir (Abies koreana) rhizospheric soil.</title>
        <authorList>
            <person name="Jiang L."/>
            <person name="Kang S.W."/>
            <person name="Kim S."/>
            <person name="Jung J."/>
            <person name="Kim C.Y."/>
            <person name="Kim D.H."/>
            <person name="Kim S.W."/>
            <person name="Lee J."/>
        </authorList>
    </citation>
    <scope>NUCLEOTIDE SEQUENCE [LARGE SCALE GENOMIC DNA]</scope>
    <source>
        <strain evidence="2 3">HS21</strain>
    </source>
</reference>
<keyword evidence="3" id="KW-1185">Reference proteome</keyword>
<dbReference type="Proteomes" id="UP000289856">
    <property type="component" value="Chromosome"/>
</dbReference>
<gene>
    <name evidence="2" type="ORF">KCTCHS21_34660</name>
</gene>
<protein>
    <submittedName>
        <fullName evidence="2">Uncharacterized protein</fullName>
    </submittedName>
</protein>
<dbReference type="KEGG" id="cohn:KCTCHS21_34660"/>
<name>A0A3T1D7K0_9BACL</name>
<dbReference type="EMBL" id="AP019400">
    <property type="protein sequence ID" value="BBI34067.1"/>
    <property type="molecule type" value="Genomic_DNA"/>
</dbReference>
<keyword evidence="1" id="KW-1133">Transmembrane helix</keyword>
<evidence type="ECO:0000256" key="1">
    <source>
        <dbReference type="SAM" id="Phobius"/>
    </source>
</evidence>
<organism evidence="2 3">
    <name type="scientific">Cohnella abietis</name>
    <dbReference type="NCBI Taxonomy" id="2507935"/>
    <lineage>
        <taxon>Bacteria</taxon>
        <taxon>Bacillati</taxon>
        <taxon>Bacillota</taxon>
        <taxon>Bacilli</taxon>
        <taxon>Bacillales</taxon>
        <taxon>Paenibacillaceae</taxon>
        <taxon>Cohnella</taxon>
    </lineage>
</organism>